<keyword evidence="2" id="KW-1185">Reference proteome</keyword>
<dbReference type="SUPFAM" id="SSF52047">
    <property type="entry name" value="RNI-like"/>
    <property type="match status" value="1"/>
</dbReference>
<name>A0AAD4LKI9_9AGAM</name>
<dbReference type="Proteomes" id="UP001201163">
    <property type="component" value="Unassembled WGS sequence"/>
</dbReference>
<evidence type="ECO:0000313" key="2">
    <source>
        <dbReference type="Proteomes" id="UP001201163"/>
    </source>
</evidence>
<proteinExistence type="predicted"/>
<dbReference type="AlphaFoldDB" id="A0AAD4LKI9"/>
<evidence type="ECO:0000313" key="1">
    <source>
        <dbReference type="EMBL" id="KAH8995356.1"/>
    </source>
</evidence>
<protein>
    <submittedName>
        <fullName evidence="1">Uncharacterized protein</fullName>
    </submittedName>
</protein>
<reference evidence="1" key="1">
    <citation type="submission" date="2022-01" db="EMBL/GenBank/DDBJ databases">
        <title>Comparative genomics reveals a dynamic genome evolution in the ectomycorrhizal milk-cap (Lactarius) mushrooms.</title>
        <authorList>
            <consortium name="DOE Joint Genome Institute"/>
            <person name="Lebreton A."/>
            <person name="Tang N."/>
            <person name="Kuo A."/>
            <person name="LaButti K."/>
            <person name="Drula E."/>
            <person name="Barry K."/>
            <person name="Clum A."/>
            <person name="Lipzen A."/>
            <person name="Mousain D."/>
            <person name="Ng V."/>
            <person name="Wang R."/>
            <person name="Wang X."/>
            <person name="Dai Y."/>
            <person name="Henrissat B."/>
            <person name="Grigoriev I.V."/>
            <person name="Guerin-Laguette A."/>
            <person name="Yu F."/>
            <person name="Martin F.M."/>
        </authorList>
    </citation>
    <scope>NUCLEOTIDE SEQUENCE</scope>
    <source>
        <strain evidence="1">QP</strain>
    </source>
</reference>
<sequence>MTKTSARLPEMAKNNICITTPFQSPSQLYTQNCHAESGLLAGHLPLTLTVEYSQTWRRDYRSSHAPDDNIAAFRHATGSRIHRVKICTTYSLLSKVATVMQESFPALTHLERTWDLDGLPGIFPVLPEGFLGGSAPRLRDLHLGGISFPELPTLFLSARNLVTLQLENIFHHSYISPEAMIAGLAVLVRLRTLSIEFFLGSPPPDEGRR</sequence>
<gene>
    <name evidence="1" type="ORF">EDB92DRAFT_197873</name>
</gene>
<organism evidence="1 2">
    <name type="scientific">Lactarius akahatsu</name>
    <dbReference type="NCBI Taxonomy" id="416441"/>
    <lineage>
        <taxon>Eukaryota</taxon>
        <taxon>Fungi</taxon>
        <taxon>Dikarya</taxon>
        <taxon>Basidiomycota</taxon>
        <taxon>Agaricomycotina</taxon>
        <taxon>Agaricomycetes</taxon>
        <taxon>Russulales</taxon>
        <taxon>Russulaceae</taxon>
        <taxon>Lactarius</taxon>
    </lineage>
</organism>
<comment type="caution">
    <text evidence="1">The sequence shown here is derived from an EMBL/GenBank/DDBJ whole genome shotgun (WGS) entry which is preliminary data.</text>
</comment>
<accession>A0AAD4LKI9</accession>
<dbReference type="EMBL" id="JAKELL010000012">
    <property type="protein sequence ID" value="KAH8995356.1"/>
    <property type="molecule type" value="Genomic_DNA"/>
</dbReference>